<proteinExistence type="predicted"/>
<name>A0A1R3RQS8_ASPC5</name>
<dbReference type="STRING" id="602072.A0A1R3RQS8"/>
<dbReference type="Proteomes" id="UP000188318">
    <property type="component" value="Unassembled WGS sequence"/>
</dbReference>
<dbReference type="EMBL" id="KV907498">
    <property type="protein sequence ID" value="OOF96832.1"/>
    <property type="molecule type" value="Genomic_DNA"/>
</dbReference>
<organism evidence="2 3">
    <name type="scientific">Aspergillus carbonarius (strain ITEM 5010)</name>
    <dbReference type="NCBI Taxonomy" id="602072"/>
    <lineage>
        <taxon>Eukaryota</taxon>
        <taxon>Fungi</taxon>
        <taxon>Dikarya</taxon>
        <taxon>Ascomycota</taxon>
        <taxon>Pezizomycotina</taxon>
        <taxon>Eurotiomycetes</taxon>
        <taxon>Eurotiomycetidae</taxon>
        <taxon>Eurotiales</taxon>
        <taxon>Aspergillaceae</taxon>
        <taxon>Aspergillus</taxon>
        <taxon>Aspergillus subgen. Circumdati</taxon>
    </lineage>
</organism>
<dbReference type="GO" id="GO:0005737">
    <property type="term" value="C:cytoplasm"/>
    <property type="evidence" value="ECO:0007669"/>
    <property type="project" value="TreeGrafter"/>
</dbReference>
<protein>
    <recommendedName>
        <fullName evidence="1">FAD/NAD(P)-binding domain-containing protein</fullName>
    </recommendedName>
</protein>
<dbReference type="GO" id="GO:0004174">
    <property type="term" value="F:electron-transferring-flavoprotein dehydrogenase activity"/>
    <property type="evidence" value="ECO:0007669"/>
    <property type="project" value="TreeGrafter"/>
</dbReference>
<feature type="domain" description="FAD/NAD(P)-binding" evidence="1">
    <location>
        <begin position="11"/>
        <end position="141"/>
    </location>
</feature>
<dbReference type="OMA" id="DEAFDCM"/>
<evidence type="ECO:0000313" key="3">
    <source>
        <dbReference type="Proteomes" id="UP000188318"/>
    </source>
</evidence>
<keyword evidence="3" id="KW-1185">Reference proteome</keyword>
<reference evidence="3" key="1">
    <citation type="journal article" date="2017" name="Genome Biol.">
        <title>Comparative genomics reveals high biological diversity and specific adaptations in the industrially and medically important fungal genus Aspergillus.</title>
        <authorList>
            <person name="de Vries R.P."/>
            <person name="Riley R."/>
            <person name="Wiebenga A."/>
            <person name="Aguilar-Osorio G."/>
            <person name="Amillis S."/>
            <person name="Uchima C.A."/>
            <person name="Anderluh G."/>
            <person name="Asadollahi M."/>
            <person name="Askin M."/>
            <person name="Barry K."/>
            <person name="Battaglia E."/>
            <person name="Bayram O."/>
            <person name="Benocci T."/>
            <person name="Braus-Stromeyer S.A."/>
            <person name="Caldana C."/>
            <person name="Canovas D."/>
            <person name="Cerqueira G.C."/>
            <person name="Chen F."/>
            <person name="Chen W."/>
            <person name="Choi C."/>
            <person name="Clum A."/>
            <person name="Dos Santos R.A."/>
            <person name="Damasio A.R."/>
            <person name="Diallinas G."/>
            <person name="Emri T."/>
            <person name="Fekete E."/>
            <person name="Flipphi M."/>
            <person name="Freyberg S."/>
            <person name="Gallo A."/>
            <person name="Gournas C."/>
            <person name="Habgood R."/>
            <person name="Hainaut M."/>
            <person name="Harispe M.L."/>
            <person name="Henrissat B."/>
            <person name="Hilden K.S."/>
            <person name="Hope R."/>
            <person name="Hossain A."/>
            <person name="Karabika E."/>
            <person name="Karaffa L."/>
            <person name="Karanyi Z."/>
            <person name="Krasevec N."/>
            <person name="Kuo A."/>
            <person name="Kusch H."/>
            <person name="LaButti K."/>
            <person name="Lagendijk E.L."/>
            <person name="Lapidus A."/>
            <person name="Levasseur A."/>
            <person name="Lindquist E."/>
            <person name="Lipzen A."/>
            <person name="Logrieco A.F."/>
            <person name="MacCabe A."/>
            <person name="Maekelae M.R."/>
            <person name="Malavazi I."/>
            <person name="Melin P."/>
            <person name="Meyer V."/>
            <person name="Mielnichuk N."/>
            <person name="Miskei M."/>
            <person name="Molnar A.P."/>
            <person name="Mule G."/>
            <person name="Ngan C.Y."/>
            <person name="Orejas M."/>
            <person name="Orosz E."/>
            <person name="Ouedraogo J.P."/>
            <person name="Overkamp K.M."/>
            <person name="Park H.-S."/>
            <person name="Perrone G."/>
            <person name="Piumi F."/>
            <person name="Punt P.J."/>
            <person name="Ram A.F."/>
            <person name="Ramon A."/>
            <person name="Rauscher S."/>
            <person name="Record E."/>
            <person name="Riano-Pachon D.M."/>
            <person name="Robert V."/>
            <person name="Roehrig J."/>
            <person name="Ruller R."/>
            <person name="Salamov A."/>
            <person name="Salih N.S."/>
            <person name="Samson R.A."/>
            <person name="Sandor E."/>
            <person name="Sanguinetti M."/>
            <person name="Schuetze T."/>
            <person name="Sepcic K."/>
            <person name="Shelest E."/>
            <person name="Sherlock G."/>
            <person name="Sophianopoulou V."/>
            <person name="Squina F.M."/>
            <person name="Sun H."/>
            <person name="Susca A."/>
            <person name="Todd R.B."/>
            <person name="Tsang A."/>
            <person name="Unkles S.E."/>
            <person name="van de Wiele N."/>
            <person name="van Rossen-Uffink D."/>
            <person name="Oliveira J.V."/>
            <person name="Vesth T.C."/>
            <person name="Visser J."/>
            <person name="Yu J.-H."/>
            <person name="Zhou M."/>
            <person name="Andersen M.R."/>
            <person name="Archer D.B."/>
            <person name="Baker S.E."/>
            <person name="Benoit I."/>
            <person name="Brakhage A.A."/>
            <person name="Braus G.H."/>
            <person name="Fischer R."/>
            <person name="Frisvad J.C."/>
            <person name="Goldman G.H."/>
            <person name="Houbraken J."/>
            <person name="Oakley B."/>
            <person name="Pocsi I."/>
            <person name="Scazzocchio C."/>
            <person name="Seiboth B."/>
            <person name="vanKuyk P.A."/>
            <person name="Wortman J."/>
            <person name="Dyer P.S."/>
            <person name="Grigoriev I.V."/>
        </authorList>
    </citation>
    <scope>NUCLEOTIDE SEQUENCE [LARGE SCALE GENOMIC DNA]</scope>
    <source>
        <strain evidence="3">ITEM 5010</strain>
    </source>
</reference>
<dbReference type="AlphaFoldDB" id="A0A1R3RQS8"/>
<dbReference type="SUPFAM" id="SSF51905">
    <property type="entry name" value="FAD/NAD(P)-binding domain"/>
    <property type="match status" value="1"/>
</dbReference>
<dbReference type="VEuPathDB" id="FungiDB:ASPCADRAFT_4875"/>
<dbReference type="Gene3D" id="3.50.50.100">
    <property type="match status" value="1"/>
</dbReference>
<dbReference type="InterPro" id="IPR036188">
    <property type="entry name" value="FAD/NAD-bd_sf"/>
</dbReference>
<evidence type="ECO:0000259" key="1">
    <source>
        <dbReference type="Pfam" id="PF07992"/>
    </source>
</evidence>
<dbReference type="Pfam" id="PF07992">
    <property type="entry name" value="Pyr_redox_2"/>
    <property type="match status" value="1"/>
</dbReference>
<dbReference type="OrthoDB" id="202203at2759"/>
<sequence length="217" mass="23272">MAGDVKGMYPGKNVTLVHSRERLLSRGYGGVLAGRVLQELEALGVRVVLGQRVVDEGEDGGSVRLKSGEVVPCDCLVKCVGQRPNSALVRSMSPLSVSETGHVRVRPTLQIADEAFDCMYAAGDLIEADGIQNARAAFEQAQVVAANIIRSIKGKTQKEYRPPWWEAATKLTVGLTKSVTYIGDGSAELVFGGTCAEDLDCAMVWRFLGANPFVDEA</sequence>
<dbReference type="PANTHER" id="PTHR43735">
    <property type="entry name" value="APOPTOSIS-INDUCING FACTOR 1"/>
    <property type="match status" value="1"/>
</dbReference>
<evidence type="ECO:0000313" key="2">
    <source>
        <dbReference type="EMBL" id="OOF96832.1"/>
    </source>
</evidence>
<gene>
    <name evidence="2" type="ORF">ASPCADRAFT_4875</name>
</gene>
<accession>A0A1R3RQS8</accession>
<dbReference type="PANTHER" id="PTHR43735:SF5">
    <property type="entry name" value="FAD_NAD(P)-BINDING DOMAIN-CONTAINING PROTEIN"/>
    <property type="match status" value="1"/>
</dbReference>
<dbReference type="GO" id="GO:0050660">
    <property type="term" value="F:flavin adenine dinucleotide binding"/>
    <property type="evidence" value="ECO:0007669"/>
    <property type="project" value="TreeGrafter"/>
</dbReference>
<dbReference type="InterPro" id="IPR023753">
    <property type="entry name" value="FAD/NAD-binding_dom"/>
</dbReference>